<dbReference type="AlphaFoldDB" id="A0A2I0JB78"/>
<evidence type="ECO:0000313" key="4">
    <source>
        <dbReference type="Proteomes" id="UP000233551"/>
    </source>
</evidence>
<evidence type="ECO:0000259" key="2">
    <source>
        <dbReference type="Pfam" id="PF07727"/>
    </source>
</evidence>
<evidence type="ECO:0000313" key="3">
    <source>
        <dbReference type="EMBL" id="PKI53507.1"/>
    </source>
</evidence>
<dbReference type="InterPro" id="IPR013103">
    <property type="entry name" value="RVT_2"/>
</dbReference>
<dbReference type="Proteomes" id="UP000233551">
    <property type="component" value="Unassembled WGS sequence"/>
</dbReference>
<comment type="caution">
    <text evidence="3">The sequence shown here is derived from an EMBL/GenBank/DDBJ whole genome shotgun (WGS) entry which is preliminary data.</text>
</comment>
<accession>A0A2I0JB78</accession>
<dbReference type="STRING" id="22663.A0A2I0JB78"/>
<organism evidence="3 4">
    <name type="scientific">Punica granatum</name>
    <name type="common">Pomegranate</name>
    <dbReference type="NCBI Taxonomy" id="22663"/>
    <lineage>
        <taxon>Eukaryota</taxon>
        <taxon>Viridiplantae</taxon>
        <taxon>Streptophyta</taxon>
        <taxon>Embryophyta</taxon>
        <taxon>Tracheophyta</taxon>
        <taxon>Spermatophyta</taxon>
        <taxon>Magnoliopsida</taxon>
        <taxon>eudicotyledons</taxon>
        <taxon>Gunneridae</taxon>
        <taxon>Pentapetalae</taxon>
        <taxon>rosids</taxon>
        <taxon>malvids</taxon>
        <taxon>Myrtales</taxon>
        <taxon>Lythraceae</taxon>
        <taxon>Punica</taxon>
    </lineage>
</organism>
<gene>
    <name evidence="3" type="ORF">CRG98_026114</name>
</gene>
<dbReference type="Pfam" id="PF07727">
    <property type="entry name" value="RVT_2"/>
    <property type="match status" value="1"/>
</dbReference>
<sequence length="194" mass="22003">MSPRRQTEESEPNSGDGSAKRQSNWEEQPDPTRQLKPSPKAKERPRDGDGSSSAQQAREKIMRRSKHFKDYIVHIACYKNPFPDSPTSSDSSDEIHALEVNKTWTIEQLPTGKRPIGCKWVFKVKRRADGSVECYKAQLVAQGFTQVEGIDFHETFAPVAKLVIVQCLLMVAVARGWIIHQMEVNNTFLYGDLE</sequence>
<dbReference type="EMBL" id="PGOL01001856">
    <property type="protein sequence ID" value="PKI53507.1"/>
    <property type="molecule type" value="Genomic_DNA"/>
</dbReference>
<feature type="compositionally biased region" description="Basic and acidic residues" evidence="1">
    <location>
        <begin position="40"/>
        <end position="49"/>
    </location>
</feature>
<name>A0A2I0JB78_PUNGR</name>
<reference evidence="3 4" key="1">
    <citation type="submission" date="2017-11" db="EMBL/GenBank/DDBJ databases">
        <title>De-novo sequencing of pomegranate (Punica granatum L.) genome.</title>
        <authorList>
            <person name="Akparov Z."/>
            <person name="Amiraslanov A."/>
            <person name="Hajiyeva S."/>
            <person name="Abbasov M."/>
            <person name="Kaur K."/>
            <person name="Hamwieh A."/>
            <person name="Solovyev V."/>
            <person name="Salamov A."/>
            <person name="Braich B."/>
            <person name="Kosarev P."/>
            <person name="Mahmoud A."/>
            <person name="Hajiyev E."/>
            <person name="Babayeva S."/>
            <person name="Izzatullayeva V."/>
            <person name="Mammadov A."/>
            <person name="Mammadov A."/>
            <person name="Sharifova S."/>
            <person name="Ojaghi J."/>
            <person name="Eynullazada K."/>
            <person name="Bayramov B."/>
            <person name="Abdulazimova A."/>
            <person name="Shahmuradov I."/>
        </authorList>
    </citation>
    <scope>NUCLEOTIDE SEQUENCE [LARGE SCALE GENOMIC DNA]</scope>
    <source>
        <strain evidence="4">cv. AG2017</strain>
        <tissue evidence="3">Leaf</tissue>
    </source>
</reference>
<feature type="region of interest" description="Disordered" evidence="1">
    <location>
        <begin position="1"/>
        <end position="60"/>
    </location>
</feature>
<proteinExistence type="predicted"/>
<protein>
    <recommendedName>
        <fullName evidence="2">Reverse transcriptase Ty1/copia-type domain-containing protein</fullName>
    </recommendedName>
</protein>
<evidence type="ECO:0000256" key="1">
    <source>
        <dbReference type="SAM" id="MobiDB-lite"/>
    </source>
</evidence>
<feature type="domain" description="Reverse transcriptase Ty1/copia-type" evidence="2">
    <location>
        <begin position="101"/>
        <end position="194"/>
    </location>
</feature>
<keyword evidence="4" id="KW-1185">Reference proteome</keyword>
<feature type="compositionally biased region" description="Polar residues" evidence="1">
    <location>
        <begin position="12"/>
        <end position="26"/>
    </location>
</feature>